<evidence type="ECO:0000256" key="2">
    <source>
        <dbReference type="ARBA" id="ARBA00004286"/>
    </source>
</evidence>
<dbReference type="CDD" id="cd22911">
    <property type="entry name" value="HFD_H3"/>
    <property type="match status" value="1"/>
</dbReference>
<evidence type="ECO:0000313" key="11">
    <source>
        <dbReference type="Proteomes" id="UP000620124"/>
    </source>
</evidence>
<dbReference type="GO" id="GO:0005634">
    <property type="term" value="C:nucleus"/>
    <property type="evidence" value="ECO:0007669"/>
    <property type="project" value="UniProtKB-SubCell"/>
</dbReference>
<dbReference type="InterPro" id="IPR000164">
    <property type="entry name" value="Histone_H3/CENP-A"/>
</dbReference>
<keyword evidence="11" id="KW-1185">Reference proteome</keyword>
<dbReference type="SMART" id="SM00428">
    <property type="entry name" value="H3"/>
    <property type="match status" value="1"/>
</dbReference>
<dbReference type="Pfam" id="PF00125">
    <property type="entry name" value="Histone"/>
    <property type="match status" value="1"/>
</dbReference>
<dbReference type="GO" id="GO:0003677">
    <property type="term" value="F:DNA binding"/>
    <property type="evidence" value="ECO:0007669"/>
    <property type="project" value="UniProtKB-KW"/>
</dbReference>
<comment type="similarity">
    <text evidence="3">Belongs to the histone H3 family.</text>
</comment>
<keyword evidence="6" id="KW-0539">Nucleus</keyword>
<evidence type="ECO:0000256" key="1">
    <source>
        <dbReference type="ARBA" id="ARBA00004123"/>
    </source>
</evidence>
<evidence type="ECO:0000256" key="7">
    <source>
        <dbReference type="ARBA" id="ARBA00023269"/>
    </source>
</evidence>
<dbReference type="GO" id="GO:0046982">
    <property type="term" value="F:protein heterodimerization activity"/>
    <property type="evidence" value="ECO:0007669"/>
    <property type="project" value="InterPro"/>
</dbReference>
<dbReference type="InterPro" id="IPR007125">
    <property type="entry name" value="H2A/H2B/H3"/>
</dbReference>
<dbReference type="GO" id="GO:0030527">
    <property type="term" value="F:structural constituent of chromatin"/>
    <property type="evidence" value="ECO:0007669"/>
    <property type="project" value="InterPro"/>
</dbReference>
<gene>
    <name evidence="10" type="ORF">MVEN_00085500</name>
</gene>
<feature type="region of interest" description="Disordered" evidence="8">
    <location>
        <begin position="1"/>
        <end position="29"/>
    </location>
</feature>
<protein>
    <submittedName>
        <fullName evidence="10">Histone H3</fullName>
    </submittedName>
</protein>
<evidence type="ECO:0000256" key="5">
    <source>
        <dbReference type="ARBA" id="ARBA00023125"/>
    </source>
</evidence>
<evidence type="ECO:0000259" key="9">
    <source>
        <dbReference type="Pfam" id="PF00125"/>
    </source>
</evidence>
<dbReference type="GO" id="GO:0000786">
    <property type="term" value="C:nucleosome"/>
    <property type="evidence" value="ECO:0007669"/>
    <property type="project" value="UniProtKB-KW"/>
</dbReference>
<dbReference type="OrthoDB" id="842664at2759"/>
<keyword evidence="4" id="KW-0158">Chromosome</keyword>
<evidence type="ECO:0000256" key="6">
    <source>
        <dbReference type="ARBA" id="ARBA00023242"/>
    </source>
</evidence>
<dbReference type="PROSITE" id="PS00959">
    <property type="entry name" value="HISTONE_H3_2"/>
    <property type="match status" value="1"/>
</dbReference>
<keyword evidence="5" id="KW-0238">DNA-binding</keyword>
<evidence type="ECO:0000313" key="10">
    <source>
        <dbReference type="EMBL" id="KAF7372260.1"/>
    </source>
</evidence>
<evidence type="ECO:0000256" key="3">
    <source>
        <dbReference type="ARBA" id="ARBA00010343"/>
    </source>
</evidence>
<dbReference type="AlphaFoldDB" id="A0A8H6ZAQ1"/>
<evidence type="ECO:0000256" key="4">
    <source>
        <dbReference type="ARBA" id="ARBA00022454"/>
    </source>
</evidence>
<dbReference type="PANTHER" id="PTHR11426">
    <property type="entry name" value="HISTONE H3"/>
    <property type="match status" value="1"/>
</dbReference>
<dbReference type="EMBL" id="JACAZI010000001">
    <property type="protein sequence ID" value="KAF7372260.1"/>
    <property type="molecule type" value="Genomic_DNA"/>
</dbReference>
<proteinExistence type="inferred from homology"/>
<reference evidence="10" key="1">
    <citation type="submission" date="2020-05" db="EMBL/GenBank/DDBJ databases">
        <title>Mycena genomes resolve the evolution of fungal bioluminescence.</title>
        <authorList>
            <person name="Tsai I.J."/>
        </authorList>
    </citation>
    <scope>NUCLEOTIDE SEQUENCE</scope>
    <source>
        <strain evidence="10">CCC161011</strain>
    </source>
</reference>
<dbReference type="Gene3D" id="1.10.20.10">
    <property type="entry name" value="Histone, subunit A"/>
    <property type="match status" value="1"/>
</dbReference>
<comment type="subcellular location">
    <subcellularLocation>
        <location evidence="2">Chromosome</location>
    </subcellularLocation>
    <subcellularLocation>
        <location evidence="1">Nucleus</location>
    </subcellularLocation>
</comment>
<comment type="caution">
    <text evidence="10">The sequence shown here is derived from an EMBL/GenBank/DDBJ whole genome shotgun (WGS) entry which is preliminary data.</text>
</comment>
<dbReference type="FunFam" id="1.10.20.10:FF:000085">
    <property type="entry name" value="Histone H3.2"/>
    <property type="match status" value="1"/>
</dbReference>
<dbReference type="PRINTS" id="PR00622">
    <property type="entry name" value="HISTONEH3"/>
</dbReference>
<name>A0A8H6ZAQ1_9AGAR</name>
<organism evidence="10 11">
    <name type="scientific">Mycena venus</name>
    <dbReference type="NCBI Taxonomy" id="2733690"/>
    <lineage>
        <taxon>Eukaryota</taxon>
        <taxon>Fungi</taxon>
        <taxon>Dikarya</taxon>
        <taxon>Basidiomycota</taxon>
        <taxon>Agaricomycotina</taxon>
        <taxon>Agaricomycetes</taxon>
        <taxon>Agaricomycetidae</taxon>
        <taxon>Agaricales</taxon>
        <taxon>Marasmiineae</taxon>
        <taxon>Mycenaceae</taxon>
        <taxon>Mycena</taxon>
    </lineage>
</organism>
<evidence type="ECO:0000256" key="8">
    <source>
        <dbReference type="SAM" id="MobiDB-lite"/>
    </source>
</evidence>
<dbReference type="SUPFAM" id="SSF47113">
    <property type="entry name" value="Histone-fold"/>
    <property type="match status" value="1"/>
</dbReference>
<sequence>MYTSTDIQTMTHTRHTTPRPETSPKRPHNFTLGTVTLRKVQQYQKTTRLLIRNLPFQRLVREISNDFKEDVRFQSSALRVLQEAAEAYLVNVFEDTNLAAIHAKRVTVQPRDLALARRLRGKRQMNTGADSREFRGFANHCEVFMKVKTDVKARKKAEGEDNDIRMTRIAVVEDEDNQCLCLPTLSLESGFFAAAGT</sequence>
<keyword evidence="7" id="KW-0544">Nucleosome core</keyword>
<feature type="domain" description="Core Histone H2A/H2B/H3" evidence="9">
    <location>
        <begin position="33"/>
        <end position="119"/>
    </location>
</feature>
<dbReference type="Proteomes" id="UP000620124">
    <property type="component" value="Unassembled WGS sequence"/>
</dbReference>
<dbReference type="InterPro" id="IPR009072">
    <property type="entry name" value="Histone-fold"/>
</dbReference>
<accession>A0A8H6ZAQ1</accession>